<comment type="caution">
    <text evidence="1">The sequence shown here is derived from an EMBL/GenBank/DDBJ whole genome shotgun (WGS) entry which is preliminary data.</text>
</comment>
<evidence type="ECO:0000313" key="2">
    <source>
        <dbReference type="Proteomes" id="UP000297318"/>
    </source>
</evidence>
<evidence type="ECO:0000313" key="1">
    <source>
        <dbReference type="EMBL" id="TGO05653.1"/>
    </source>
</evidence>
<accession>A0A4Z1E597</accession>
<name>A0A4Z1E597_9MICO</name>
<reference evidence="1 2" key="1">
    <citation type="submission" date="2018-11" db="EMBL/GenBank/DDBJ databases">
        <title>Complete genome sequencing of the Actinobacteria Serinibacter sp. K3-2.</title>
        <authorList>
            <person name="Rakitin A.L."/>
            <person name="Beletsky A.V."/>
            <person name="Mardanov A.V."/>
            <person name="Ravin N.V."/>
            <person name="Gromova A.S."/>
            <person name="Filippova S.N."/>
            <person name="Gal'Chenko V.F."/>
        </authorList>
    </citation>
    <scope>NUCLEOTIDE SEQUENCE [LARGE SCALE GENOMIC DNA]</scope>
    <source>
        <strain evidence="1 2">K3-2</strain>
    </source>
</reference>
<proteinExistence type="predicted"/>
<dbReference type="AlphaFoldDB" id="A0A4Z1E597"/>
<keyword evidence="2" id="KW-1185">Reference proteome</keyword>
<dbReference type="Proteomes" id="UP000297318">
    <property type="component" value="Unassembled WGS sequence"/>
</dbReference>
<protein>
    <recommendedName>
        <fullName evidence="3">Asp23/Gls24 family envelope stress response protein</fullName>
    </recommendedName>
</protein>
<organism evidence="1 2">
    <name type="scientific">Serinibacter arcticus</name>
    <dbReference type="NCBI Taxonomy" id="1655435"/>
    <lineage>
        <taxon>Bacteria</taxon>
        <taxon>Bacillati</taxon>
        <taxon>Actinomycetota</taxon>
        <taxon>Actinomycetes</taxon>
        <taxon>Micrococcales</taxon>
        <taxon>Beutenbergiaceae</taxon>
        <taxon>Serinibacter</taxon>
    </lineage>
</organism>
<dbReference type="EMBL" id="RHPJ01000002">
    <property type="protein sequence ID" value="TGO05653.1"/>
    <property type="molecule type" value="Genomic_DNA"/>
</dbReference>
<gene>
    <name evidence="1" type="ORF">SERN_1657</name>
</gene>
<sequence>MRTMTETGAGATPSPQDLDLDTVRGDLAAALLAEPGVLRVEPTLAGMVRAWSADPAPEDLIRIAVQDGTADVALHLAVQGLPARLVAHRVRDLVRRLLREHGLDTGSVEVSVLTVEGAAPVPETVG</sequence>
<evidence type="ECO:0008006" key="3">
    <source>
        <dbReference type="Google" id="ProtNLM"/>
    </source>
</evidence>